<dbReference type="SUPFAM" id="SSF51730">
    <property type="entry name" value="FAD-linked oxidoreductase"/>
    <property type="match status" value="1"/>
</dbReference>
<dbReference type="RefSeq" id="WP_379835575.1">
    <property type="nucleotide sequence ID" value="NZ_JBHRYQ010000001.1"/>
</dbReference>
<dbReference type="PANTHER" id="PTHR13914:SF0">
    <property type="entry name" value="PROLINE DEHYDROGENASE 1, MITOCHONDRIAL"/>
    <property type="match status" value="1"/>
</dbReference>
<dbReference type="EMBL" id="JBHRYQ010000001">
    <property type="protein sequence ID" value="MFC3809923.1"/>
    <property type="molecule type" value="Genomic_DNA"/>
</dbReference>
<gene>
    <name evidence="4" type="ORF">ACFOOI_04610</name>
</gene>
<evidence type="ECO:0000313" key="5">
    <source>
        <dbReference type="Proteomes" id="UP001595616"/>
    </source>
</evidence>
<keyword evidence="1" id="KW-0560">Oxidoreductase</keyword>
<comment type="caution">
    <text evidence="4">The sequence shown here is derived from an EMBL/GenBank/DDBJ whole genome shotgun (WGS) entry which is preliminary data.</text>
</comment>
<dbReference type="PANTHER" id="PTHR13914">
    <property type="entry name" value="PROLINE OXIDASE"/>
    <property type="match status" value="1"/>
</dbReference>
<protein>
    <submittedName>
        <fullName evidence="4">Proline dehydrogenase family protein</fullName>
    </submittedName>
</protein>
<evidence type="ECO:0000259" key="3">
    <source>
        <dbReference type="Pfam" id="PF01619"/>
    </source>
</evidence>
<evidence type="ECO:0000256" key="2">
    <source>
        <dbReference type="SAM" id="Phobius"/>
    </source>
</evidence>
<keyword evidence="2" id="KW-0472">Membrane</keyword>
<reference evidence="5" key="1">
    <citation type="journal article" date="2019" name="Int. J. Syst. Evol. Microbiol.">
        <title>The Global Catalogue of Microorganisms (GCM) 10K type strain sequencing project: providing services to taxonomists for standard genome sequencing and annotation.</title>
        <authorList>
            <consortium name="The Broad Institute Genomics Platform"/>
            <consortium name="The Broad Institute Genome Sequencing Center for Infectious Disease"/>
            <person name="Wu L."/>
            <person name="Ma J."/>
        </authorList>
    </citation>
    <scope>NUCLEOTIDE SEQUENCE [LARGE SCALE GENOMIC DNA]</scope>
    <source>
        <strain evidence="5">CECT 7956</strain>
    </source>
</reference>
<name>A0ABV7YVG8_9BACT</name>
<evidence type="ECO:0000313" key="4">
    <source>
        <dbReference type="EMBL" id="MFC3809923.1"/>
    </source>
</evidence>
<keyword evidence="5" id="KW-1185">Reference proteome</keyword>
<sequence length="399" mass="46057">MSTNKSHKALDFSNTEIAFKHYDSNRLKKTYAIFALMNLNWVVKIGTFLIKMALNLNLPVKKIIKGTIFQHFCGGEDIDDCENTMNELYHFKVGTILDYSVEGEDSEVDFDKTKEELIRTVIYSDKQEEKIPFCVFKVSGLGSVDLLEKYQKNPNSLTVAELEAFERIKARLEDLCEAANEKKVRLFFDAEETWIQDIIDELCLDMMRKYNFGDLAIIHNTYQLYRVAALGILKNHVEIAQSQGFKIGAKLVRGAYMEKERKRALSENYESPINATKQITDDEFDAAMEFCIENIDTVHFCLGTHNELSCNKCLIQMNKKGLDVDDSRIYFAQLLGMSDNISFNLAKENYNVAKYVPYGPIESVMPYLFRRAQENTAMAGQSSREFLLIKKELKRRRRK</sequence>
<organism evidence="4 5">
    <name type="scientific">Lacihabitans lacunae</name>
    <dbReference type="NCBI Taxonomy" id="1028214"/>
    <lineage>
        <taxon>Bacteria</taxon>
        <taxon>Pseudomonadati</taxon>
        <taxon>Bacteroidota</taxon>
        <taxon>Cytophagia</taxon>
        <taxon>Cytophagales</taxon>
        <taxon>Leadbetterellaceae</taxon>
        <taxon>Lacihabitans</taxon>
    </lineage>
</organism>
<feature type="domain" description="Proline dehydrogenase" evidence="3">
    <location>
        <begin position="82"/>
        <end position="383"/>
    </location>
</feature>
<keyword evidence="2" id="KW-1133">Transmembrane helix</keyword>
<accession>A0ABV7YVG8</accession>
<dbReference type="Proteomes" id="UP001595616">
    <property type="component" value="Unassembled WGS sequence"/>
</dbReference>
<dbReference type="InterPro" id="IPR029041">
    <property type="entry name" value="FAD-linked_oxidoreductase-like"/>
</dbReference>
<evidence type="ECO:0000256" key="1">
    <source>
        <dbReference type="ARBA" id="ARBA00023002"/>
    </source>
</evidence>
<dbReference type="Pfam" id="PF01619">
    <property type="entry name" value="Pro_dh"/>
    <property type="match status" value="1"/>
</dbReference>
<dbReference type="InterPro" id="IPR015659">
    <property type="entry name" value="Proline_oxidase"/>
</dbReference>
<proteinExistence type="predicted"/>
<dbReference type="InterPro" id="IPR002872">
    <property type="entry name" value="Proline_DH_dom"/>
</dbReference>
<feature type="transmembrane region" description="Helical" evidence="2">
    <location>
        <begin position="31"/>
        <end position="54"/>
    </location>
</feature>
<keyword evidence="2" id="KW-0812">Transmembrane</keyword>
<dbReference type="Gene3D" id="3.20.20.220">
    <property type="match status" value="1"/>
</dbReference>